<feature type="compositionally biased region" description="Basic and acidic residues" evidence="1">
    <location>
        <begin position="111"/>
        <end position="120"/>
    </location>
</feature>
<accession>A0A9Q0VYT5</accession>
<dbReference type="PROSITE" id="PS51222">
    <property type="entry name" value="DCD"/>
    <property type="match status" value="1"/>
</dbReference>
<feature type="compositionally biased region" description="Low complexity" evidence="1">
    <location>
        <begin position="72"/>
        <end position="88"/>
    </location>
</feature>
<feature type="region of interest" description="Disordered" evidence="1">
    <location>
        <begin position="1"/>
        <end position="152"/>
    </location>
</feature>
<feature type="region of interest" description="Disordered" evidence="1">
    <location>
        <begin position="581"/>
        <end position="602"/>
    </location>
</feature>
<evidence type="ECO:0000259" key="2">
    <source>
        <dbReference type="PROSITE" id="PS51222"/>
    </source>
</evidence>
<feature type="compositionally biased region" description="Polar residues" evidence="1">
    <location>
        <begin position="1"/>
        <end position="11"/>
    </location>
</feature>
<evidence type="ECO:0000256" key="1">
    <source>
        <dbReference type="SAM" id="MobiDB-lite"/>
    </source>
</evidence>
<dbReference type="EMBL" id="JAPFFM010000007">
    <property type="protein sequence ID" value="KAJ6757267.1"/>
    <property type="molecule type" value="Genomic_DNA"/>
</dbReference>
<reference evidence="3" key="2">
    <citation type="journal article" date="2023" name="Int. J. Mol. Sci.">
        <title>De Novo Assembly and Annotation of 11 Diverse Shrub Willow (Salix) Genomes Reveals Novel Gene Organization in Sex-Linked Regions.</title>
        <authorList>
            <person name="Hyden B."/>
            <person name="Feng K."/>
            <person name="Yates T.B."/>
            <person name="Jawdy S."/>
            <person name="Cereghino C."/>
            <person name="Smart L.B."/>
            <person name="Muchero W."/>
        </authorList>
    </citation>
    <scope>NUCLEOTIDE SEQUENCE</scope>
    <source>
        <tissue evidence="3">Shoot tip</tissue>
    </source>
</reference>
<dbReference type="AlphaFoldDB" id="A0A9Q0VYT5"/>
<dbReference type="Pfam" id="PF10539">
    <property type="entry name" value="Dev_Cell_Death"/>
    <property type="match status" value="1"/>
</dbReference>
<evidence type="ECO:0000313" key="4">
    <source>
        <dbReference type="Proteomes" id="UP001151752"/>
    </source>
</evidence>
<name>A0A9Q0VYT5_9ROSI</name>
<feature type="domain" description="DCD" evidence="2">
    <location>
        <begin position="139"/>
        <end position="266"/>
    </location>
</feature>
<feature type="compositionally biased region" description="Basic and acidic residues" evidence="1">
    <location>
        <begin position="49"/>
        <end position="62"/>
    </location>
</feature>
<feature type="compositionally biased region" description="Low complexity" evidence="1">
    <location>
        <begin position="23"/>
        <end position="35"/>
    </location>
</feature>
<dbReference type="InterPro" id="IPR013989">
    <property type="entry name" value="Dev_and_cell_death_domain"/>
</dbReference>
<dbReference type="Proteomes" id="UP001151752">
    <property type="component" value="Chromosome 13"/>
</dbReference>
<organism evidence="3 4">
    <name type="scientific">Salix koriyanagi</name>
    <dbReference type="NCBI Taxonomy" id="2511006"/>
    <lineage>
        <taxon>Eukaryota</taxon>
        <taxon>Viridiplantae</taxon>
        <taxon>Streptophyta</taxon>
        <taxon>Embryophyta</taxon>
        <taxon>Tracheophyta</taxon>
        <taxon>Spermatophyta</taxon>
        <taxon>Magnoliopsida</taxon>
        <taxon>eudicotyledons</taxon>
        <taxon>Gunneridae</taxon>
        <taxon>Pentapetalae</taxon>
        <taxon>rosids</taxon>
        <taxon>fabids</taxon>
        <taxon>Malpighiales</taxon>
        <taxon>Salicaceae</taxon>
        <taxon>Saliceae</taxon>
        <taxon>Salix</taxon>
    </lineage>
</organism>
<protein>
    <submittedName>
        <fullName evidence="3">DCD (DEVELOPMENT AND CELL DEATH) DOMAIN PROTEIN</fullName>
    </submittedName>
</protein>
<comment type="caution">
    <text evidence="3">The sequence shown here is derived from an EMBL/GenBank/DDBJ whole genome shotgun (WGS) entry which is preliminary data.</text>
</comment>
<feature type="compositionally biased region" description="Basic residues" evidence="1">
    <location>
        <begin position="89"/>
        <end position="105"/>
    </location>
</feature>
<dbReference type="PANTHER" id="PTHR46444">
    <property type="entry name" value="DCD (DEVELOPMENT AND CELL DEATH) DOMAIN PROTEIN-RELATED"/>
    <property type="match status" value="1"/>
</dbReference>
<evidence type="ECO:0000313" key="3">
    <source>
        <dbReference type="EMBL" id="KAJ6757267.1"/>
    </source>
</evidence>
<dbReference type="SMART" id="SM00767">
    <property type="entry name" value="DCD"/>
    <property type="match status" value="1"/>
</dbReference>
<reference evidence="3" key="1">
    <citation type="submission" date="2022-11" db="EMBL/GenBank/DDBJ databases">
        <authorList>
            <person name="Hyden B.L."/>
            <person name="Feng K."/>
            <person name="Yates T."/>
            <person name="Jawdy S."/>
            <person name="Smart L.B."/>
            <person name="Muchero W."/>
        </authorList>
    </citation>
    <scope>NUCLEOTIDE SEQUENCE</scope>
    <source>
        <tissue evidence="3">Shoot tip</tissue>
    </source>
</reference>
<keyword evidence="4" id="KW-1185">Reference proteome</keyword>
<dbReference type="PANTHER" id="PTHR46444:SF3">
    <property type="entry name" value="DCD (DEVELOPMENT AND CELL DEATH) DOMAIN PROTEIN"/>
    <property type="match status" value="1"/>
</dbReference>
<proteinExistence type="predicted"/>
<gene>
    <name evidence="3" type="ORF">OIU74_026500</name>
</gene>
<feature type="compositionally biased region" description="Polar residues" evidence="1">
    <location>
        <begin position="36"/>
        <end position="48"/>
    </location>
</feature>
<sequence>MEQAINNTKTENLAEVSMKSQATENNNLETENPTESLSKSQSEMNNNEDGNHAKASTKDQSSRKRTPKPLRAKSIAIKKSSTSNSLSSKKAKSSPKIRGQNRKKSLLQGNEESRKKEHGDANNVNSIEKNDPGKEHIEKGQKNQKNKESAKTKPDCFRYRVMGVTMNKKELILGVKPGLKLFLYDFDLKLMYGIYEASSSGGVKLEPKAFGGSFPVQVRFAVHKDCYPINESVFKKAIKDNYNEKNKFKTELTVQQVRKLSALFQRVRGPVRSPPIVNVRDRDLYAGARELRVHSDREAVTGANYDARSYPMLSNVRDQRVEYREVGSTHRDETLHDLFMSEKDYRTYGLSGERRKLAPSLHDSSILDPYSRDQEREHLIRQPYPIYRDKVPLQREAVPVDPFYLNQAYNSGGIRELLPATTSTTATTSGSALPALDPYTRDPYYTYRYSASSADAYLPPPRRDEAYSGSYYVDGPRETCLFEADHLRRRETDQVDRLYSMNAADHLHRRETDQVDRLYSMNAADHLRRRETDQVGRLYSMNAADHLHRRETDQVDRLYSMNAADASSNYNRVLQYHGAKPETAPQSVSSRYSFAGPSISHR</sequence>
<feature type="compositionally biased region" description="Basic and acidic residues" evidence="1">
    <location>
        <begin position="128"/>
        <end position="152"/>
    </location>
</feature>